<dbReference type="PIRSF" id="PIRSF005962">
    <property type="entry name" value="Pept_M20D_amidohydro"/>
    <property type="match status" value="1"/>
</dbReference>
<feature type="domain" description="Peptidase M20 dimerisation" evidence="1">
    <location>
        <begin position="208"/>
        <end position="303"/>
    </location>
</feature>
<dbReference type="Pfam" id="PF01546">
    <property type="entry name" value="Peptidase_M20"/>
    <property type="match status" value="1"/>
</dbReference>
<dbReference type="SUPFAM" id="SSF55031">
    <property type="entry name" value="Bacterial exopeptidase dimerisation domain"/>
    <property type="match status" value="1"/>
</dbReference>
<dbReference type="InterPro" id="IPR002933">
    <property type="entry name" value="Peptidase_M20"/>
</dbReference>
<organism evidence="2 3">
    <name type="scientific">Nocardiopsis codii</name>
    <dbReference type="NCBI Taxonomy" id="3065942"/>
    <lineage>
        <taxon>Bacteria</taxon>
        <taxon>Bacillati</taxon>
        <taxon>Actinomycetota</taxon>
        <taxon>Actinomycetes</taxon>
        <taxon>Streptosporangiales</taxon>
        <taxon>Nocardiopsidaceae</taxon>
        <taxon>Nocardiopsis</taxon>
    </lineage>
</organism>
<dbReference type="SUPFAM" id="SSF53187">
    <property type="entry name" value="Zn-dependent exopeptidases"/>
    <property type="match status" value="1"/>
</dbReference>
<reference evidence="2 3" key="1">
    <citation type="submission" date="2023-08" db="EMBL/GenBank/DDBJ databases">
        <authorList>
            <person name="Girao M."/>
            <person name="Carvalho M.F."/>
        </authorList>
    </citation>
    <scope>NUCLEOTIDE SEQUENCE [LARGE SCALE GENOMIC DNA]</scope>
    <source>
        <strain evidence="2 3">CT-R113</strain>
    </source>
</reference>
<evidence type="ECO:0000313" key="2">
    <source>
        <dbReference type="EMBL" id="MEE2039934.1"/>
    </source>
</evidence>
<evidence type="ECO:0000259" key="1">
    <source>
        <dbReference type="Pfam" id="PF07687"/>
    </source>
</evidence>
<dbReference type="RefSeq" id="WP_330093696.1">
    <property type="nucleotide sequence ID" value="NZ_JAUZMY010000024.1"/>
</dbReference>
<protein>
    <submittedName>
        <fullName evidence="2">Amidohydrolase</fullName>
    </submittedName>
</protein>
<keyword evidence="3" id="KW-1185">Reference proteome</keyword>
<sequence>MSGGGPAIGRARAVLSHYGAGAPGTDPDALADLYRDLHAHPEPGFGEERTAAVGTAALSEAGYQVTTGVGGTGVVGVLRSGPGPAVLLRADMDALPVRELTGLPYASRSGGPGDDRPPLMHACGHDMHVSCLIGAASVLADAAAHWSGTVLAVLQPSEENGAGARAMLDDGLYARFGTPDAVFAQHVFPLPAGVLALRPGLVLGATESVEVTLTGRGGHGSQPHRTVDPVVMAAASVMRLQGVVAREVDPEEQAVLTVARLRAGHAENVIPDEAVLTLNARAFDTDVLRRVVAAARRILDGEAAASGAPVPPRYRGLGAFPTTVNDPAATARLGDAFGEVLGADRVVPMDRMIGSEDMGHFGTDAGAPSVFWGLGSLVPGTAPAPESDSAGNHSPYFAPAVEPTLSTGVRAMTLAALTALGPPDHPA</sequence>
<dbReference type="PANTHER" id="PTHR11014:SF63">
    <property type="entry name" value="METALLOPEPTIDASE, PUTATIVE (AFU_ORTHOLOGUE AFUA_6G09600)-RELATED"/>
    <property type="match status" value="1"/>
</dbReference>
<gene>
    <name evidence="2" type="ORF">Q8791_22215</name>
</gene>
<dbReference type="Pfam" id="PF07687">
    <property type="entry name" value="M20_dimer"/>
    <property type="match status" value="1"/>
</dbReference>
<dbReference type="EMBL" id="JAUZMY010000024">
    <property type="protein sequence ID" value="MEE2039934.1"/>
    <property type="molecule type" value="Genomic_DNA"/>
</dbReference>
<comment type="caution">
    <text evidence="2">The sequence shown here is derived from an EMBL/GenBank/DDBJ whole genome shotgun (WGS) entry which is preliminary data.</text>
</comment>
<name>A0ABU7KCG6_9ACTN</name>
<evidence type="ECO:0000313" key="3">
    <source>
        <dbReference type="Proteomes" id="UP001356095"/>
    </source>
</evidence>
<dbReference type="Gene3D" id="3.30.70.360">
    <property type="match status" value="1"/>
</dbReference>
<dbReference type="InterPro" id="IPR036264">
    <property type="entry name" value="Bact_exopeptidase_dim_dom"/>
</dbReference>
<dbReference type="PANTHER" id="PTHR11014">
    <property type="entry name" value="PEPTIDASE M20 FAMILY MEMBER"/>
    <property type="match status" value="1"/>
</dbReference>
<dbReference type="Gene3D" id="3.40.630.10">
    <property type="entry name" value="Zn peptidases"/>
    <property type="match status" value="1"/>
</dbReference>
<dbReference type="InterPro" id="IPR011650">
    <property type="entry name" value="Peptidase_M20_dimer"/>
</dbReference>
<proteinExistence type="predicted"/>
<dbReference type="NCBIfam" id="TIGR01891">
    <property type="entry name" value="amidohydrolases"/>
    <property type="match status" value="1"/>
</dbReference>
<dbReference type="Proteomes" id="UP001356095">
    <property type="component" value="Unassembled WGS sequence"/>
</dbReference>
<accession>A0ABU7KCG6</accession>
<dbReference type="InterPro" id="IPR017439">
    <property type="entry name" value="Amidohydrolase"/>
</dbReference>